<dbReference type="EMBL" id="JBHTKR010000005">
    <property type="protein sequence ID" value="MFD1195547.1"/>
    <property type="molecule type" value="Genomic_DNA"/>
</dbReference>
<dbReference type="Gene3D" id="3.20.20.140">
    <property type="entry name" value="Metal-dependent hydrolases"/>
    <property type="match status" value="1"/>
</dbReference>
<comment type="caution">
    <text evidence="3">The sequence shown here is derived from an EMBL/GenBank/DDBJ whole genome shotgun (WGS) entry which is preliminary data.</text>
</comment>
<dbReference type="InterPro" id="IPR032466">
    <property type="entry name" value="Metal_Hydrolase"/>
</dbReference>
<protein>
    <submittedName>
        <fullName evidence="3">Alpha-D-ribose 1-methylphosphonate 5-triphosphate diphosphatase</fullName>
    </submittedName>
</protein>
<name>A0ABW3TFS0_9RHOB</name>
<dbReference type="Proteomes" id="UP001597151">
    <property type="component" value="Unassembled WGS sequence"/>
</dbReference>
<dbReference type="InterPro" id="IPR012696">
    <property type="entry name" value="PhnM"/>
</dbReference>
<keyword evidence="4" id="KW-1185">Reference proteome</keyword>
<evidence type="ECO:0000313" key="4">
    <source>
        <dbReference type="Proteomes" id="UP001597151"/>
    </source>
</evidence>
<evidence type="ECO:0000256" key="1">
    <source>
        <dbReference type="ARBA" id="ARBA00010716"/>
    </source>
</evidence>
<dbReference type="PIRSF" id="PIRSF038971">
    <property type="entry name" value="PhnM"/>
    <property type="match status" value="1"/>
</dbReference>
<accession>A0ABW3TFS0</accession>
<evidence type="ECO:0000313" key="3">
    <source>
        <dbReference type="EMBL" id="MFD1195547.1"/>
    </source>
</evidence>
<sequence>MTGALALTLTGAEVLLPGGLDHVPLSLAGGRIVADPQPRRVDLTGFRVLPGIVDVHGDGFERHLAPRRGAMRDLGQGLASAEAELAANGITTAVLAQFWSWEGGMRGPDFARRLLEVLAAHRGLGTDLRAQLRVETHLLADYPAIADTVARYAIGYVVFNDHLPHAALSAGKRPPRLTGQALKSGRSPDEHLRLMQQLHDQSAQVPTALNDLSAQLQAMGAILGSHDDATAEARRDWRGRGAAVSEFPETRIAAEAARAGGDRIVLGAPNVVRGGSHSGNVSASDLVAHGLCDALASDYHYPAPRQAALMLADTLGLPAAWDLVAAGPARLLGLADRGALLPGLRADLVVMDHTGHVGATIAGGRITHMSGSVAARFIASV</sequence>
<gene>
    <name evidence="3" type="ORF">ACFQ3C_12815</name>
</gene>
<keyword evidence="2" id="KW-0378">Hydrolase</keyword>
<organism evidence="3 4">
    <name type="scientific">Seohaeicola saemankumensis</name>
    <dbReference type="NCBI Taxonomy" id="481181"/>
    <lineage>
        <taxon>Bacteria</taxon>
        <taxon>Pseudomonadati</taxon>
        <taxon>Pseudomonadota</taxon>
        <taxon>Alphaproteobacteria</taxon>
        <taxon>Rhodobacterales</taxon>
        <taxon>Roseobacteraceae</taxon>
        <taxon>Seohaeicola</taxon>
    </lineage>
</organism>
<dbReference type="PANTHER" id="PTHR11113:SF14">
    <property type="entry name" value="N-ACETYLGLUCOSAMINE-6-PHOSPHATE DEACETYLASE"/>
    <property type="match status" value="1"/>
</dbReference>
<dbReference type="SUPFAM" id="SSF51338">
    <property type="entry name" value="Composite domain of metallo-dependent hydrolases"/>
    <property type="match status" value="1"/>
</dbReference>
<dbReference type="PANTHER" id="PTHR11113">
    <property type="entry name" value="N-ACETYLGLUCOSAMINE-6-PHOSPHATE DEACETYLASE"/>
    <property type="match status" value="1"/>
</dbReference>
<dbReference type="NCBIfam" id="NF011987">
    <property type="entry name" value="PRK15446.2-3"/>
    <property type="match status" value="1"/>
</dbReference>
<dbReference type="Gene3D" id="2.30.40.10">
    <property type="entry name" value="Urease, subunit C, domain 1"/>
    <property type="match status" value="1"/>
</dbReference>
<comment type="similarity">
    <text evidence="1">Belongs to the metallo-dependent hydrolases superfamily. NagA family.</text>
</comment>
<dbReference type="RefSeq" id="WP_380792398.1">
    <property type="nucleotide sequence ID" value="NZ_JBHTKR010000005.1"/>
</dbReference>
<proteinExistence type="inferred from homology"/>
<reference evidence="4" key="1">
    <citation type="journal article" date="2019" name="Int. J. Syst. Evol. Microbiol.">
        <title>The Global Catalogue of Microorganisms (GCM) 10K type strain sequencing project: providing services to taxonomists for standard genome sequencing and annotation.</title>
        <authorList>
            <consortium name="The Broad Institute Genomics Platform"/>
            <consortium name="The Broad Institute Genome Sequencing Center for Infectious Disease"/>
            <person name="Wu L."/>
            <person name="Ma J."/>
        </authorList>
    </citation>
    <scope>NUCLEOTIDE SEQUENCE [LARGE SCALE GENOMIC DNA]</scope>
    <source>
        <strain evidence="4">CCUG 55328</strain>
    </source>
</reference>
<dbReference type="SUPFAM" id="SSF51556">
    <property type="entry name" value="Metallo-dependent hydrolases"/>
    <property type="match status" value="1"/>
</dbReference>
<dbReference type="InterPro" id="IPR011059">
    <property type="entry name" value="Metal-dep_hydrolase_composite"/>
</dbReference>
<evidence type="ECO:0000256" key="2">
    <source>
        <dbReference type="ARBA" id="ARBA00022801"/>
    </source>
</evidence>